<comment type="similarity">
    <text evidence="1">Belongs to the short-chain dehydrogenases/reductases (SDR) family.</text>
</comment>
<evidence type="ECO:0000313" key="5">
    <source>
        <dbReference type="Proteomes" id="UP000437736"/>
    </source>
</evidence>
<evidence type="ECO:0000256" key="3">
    <source>
        <dbReference type="SAM" id="MobiDB-lite"/>
    </source>
</evidence>
<dbReference type="Gene3D" id="3.40.50.720">
    <property type="entry name" value="NAD(P)-binding Rossmann-like Domain"/>
    <property type="match status" value="1"/>
</dbReference>
<feature type="non-terminal residue" evidence="4">
    <location>
        <position position="170"/>
    </location>
</feature>
<proteinExistence type="inferred from homology"/>
<accession>A0ABW9QZE4</accession>
<keyword evidence="2" id="KW-0560">Oxidoreductase</keyword>
<dbReference type="InterPro" id="IPR003560">
    <property type="entry name" value="DHB_DH"/>
</dbReference>
<gene>
    <name evidence="4" type="ORF">GHK86_17975</name>
</gene>
<keyword evidence="5" id="KW-1185">Reference proteome</keyword>
<dbReference type="Pfam" id="PF00106">
    <property type="entry name" value="adh_short"/>
    <property type="match status" value="1"/>
</dbReference>
<dbReference type="InterPro" id="IPR002347">
    <property type="entry name" value="SDR_fam"/>
</dbReference>
<evidence type="ECO:0000256" key="1">
    <source>
        <dbReference type="ARBA" id="ARBA00006484"/>
    </source>
</evidence>
<reference evidence="4 5" key="1">
    <citation type="submission" date="2019-11" db="EMBL/GenBank/DDBJ databases">
        <title>Acidiferrimicrobium australis gen. nov., sp. nov., an acidophilic and obligately heterotrophic, member of the Actinobacteria that catalyses dissimilatory oxido- reduction of iron isolated from metal-rich acidic water in Chile.</title>
        <authorList>
            <person name="Gonzalez D."/>
            <person name="Huber K."/>
            <person name="Hedrich S."/>
            <person name="Rojas-Villalobos C."/>
            <person name="Quatrini R."/>
            <person name="Dinamarca M.A."/>
            <person name="Schwarz A."/>
            <person name="Canales C."/>
            <person name="Nancucheo I."/>
        </authorList>
    </citation>
    <scope>NUCLEOTIDE SEQUENCE [LARGE SCALE GENOMIC DNA]</scope>
    <source>
        <strain evidence="4 5">USS-CCA1</strain>
    </source>
</reference>
<dbReference type="InterPro" id="IPR036291">
    <property type="entry name" value="NAD(P)-bd_dom_sf"/>
</dbReference>
<dbReference type="SUPFAM" id="SSF51735">
    <property type="entry name" value="NAD(P)-binding Rossmann-fold domains"/>
    <property type="match status" value="1"/>
</dbReference>
<dbReference type="EMBL" id="WJHE01001094">
    <property type="protein sequence ID" value="MST34602.1"/>
    <property type="molecule type" value="Genomic_DNA"/>
</dbReference>
<dbReference type="PRINTS" id="PR01397">
    <property type="entry name" value="DHBDHDRGNASE"/>
</dbReference>
<sequence length="170" mass="16934">MVPGQGGRPERTVARTQAPARREARHVVGRAAHLGPGAPVVAVVLVTGAGRGLGAAIAARLAADGARVGLLDRDEEQLARVAAEVPGGVPLGADILDEAEVEAALDRLEAAAGPDGSVTGVVNNAGVVRFGPLLELAQGDFRAVTDVNLVGTFTVARAAARRMAGAGTGG</sequence>
<organism evidence="4 5">
    <name type="scientific">Acidiferrimicrobium australe</name>
    <dbReference type="NCBI Taxonomy" id="2664430"/>
    <lineage>
        <taxon>Bacteria</taxon>
        <taxon>Bacillati</taxon>
        <taxon>Actinomycetota</taxon>
        <taxon>Acidimicrobiia</taxon>
        <taxon>Acidimicrobiales</taxon>
        <taxon>Acidimicrobiaceae</taxon>
        <taxon>Acidiferrimicrobium</taxon>
    </lineage>
</organism>
<evidence type="ECO:0000256" key="2">
    <source>
        <dbReference type="ARBA" id="ARBA00023002"/>
    </source>
</evidence>
<comment type="caution">
    <text evidence="4">The sequence shown here is derived from an EMBL/GenBank/DDBJ whole genome shotgun (WGS) entry which is preliminary data.</text>
</comment>
<dbReference type="PANTHER" id="PTHR43669:SF14">
    <property type="entry name" value="OXIDOREDUCTASE"/>
    <property type="match status" value="1"/>
</dbReference>
<dbReference type="Proteomes" id="UP000437736">
    <property type="component" value="Unassembled WGS sequence"/>
</dbReference>
<protein>
    <submittedName>
        <fullName evidence="4">SDR family NAD(P)-dependent oxidoreductase</fullName>
    </submittedName>
</protein>
<feature type="region of interest" description="Disordered" evidence="3">
    <location>
        <begin position="1"/>
        <end position="22"/>
    </location>
</feature>
<dbReference type="CDD" id="cd05233">
    <property type="entry name" value="SDR_c"/>
    <property type="match status" value="1"/>
</dbReference>
<evidence type="ECO:0000313" key="4">
    <source>
        <dbReference type="EMBL" id="MST34602.1"/>
    </source>
</evidence>
<name>A0ABW9QZE4_9ACTN</name>
<dbReference type="PANTHER" id="PTHR43669">
    <property type="entry name" value="5-KETO-D-GLUCONATE 5-REDUCTASE"/>
    <property type="match status" value="1"/>
</dbReference>